<accession>A0A2K1P179</accession>
<dbReference type="Proteomes" id="UP000236434">
    <property type="component" value="Unassembled WGS sequence"/>
</dbReference>
<dbReference type="InterPro" id="IPR019993">
    <property type="entry name" value="RecB_nuclease_TM0106_put"/>
</dbReference>
<dbReference type="InterPro" id="IPR012337">
    <property type="entry name" value="RNaseH-like_sf"/>
</dbReference>
<evidence type="ECO:0000313" key="3">
    <source>
        <dbReference type="Proteomes" id="UP000236434"/>
    </source>
</evidence>
<proteinExistence type="predicted"/>
<name>A0A2K1P179_9BACT</name>
<evidence type="ECO:0000313" key="2">
    <source>
        <dbReference type="EMBL" id="PNR96553.1"/>
    </source>
</evidence>
<feature type="domain" description="YprB ribonuclease H-like" evidence="1">
    <location>
        <begin position="207"/>
        <end position="363"/>
    </location>
</feature>
<dbReference type="NCBIfam" id="TIGR03491">
    <property type="entry name" value="TM0106 family RecB-like putative nuclease"/>
    <property type="match status" value="1"/>
</dbReference>
<comment type="caution">
    <text evidence="2">The sequence shown here is derived from an EMBL/GenBank/DDBJ whole genome shotgun (WGS) entry which is preliminary data.</text>
</comment>
<dbReference type="AlphaFoldDB" id="A0A2K1P179"/>
<dbReference type="RefSeq" id="WP_103066848.1">
    <property type="nucleotide sequence ID" value="NZ_AZRL01000012.1"/>
</dbReference>
<sequence length="366" mass="43284">MDLLYYENFKSCSYFVPTYKRQGSYFDINLNGLNVEANFESINNGVVKIIRMGNNFKKSYWLHIYTVYKYFKDKDEQIKRIVLETSNGSYEINASDILLREKWIMKEFNNLKSTKKVHGSHCKFCKIKNQCHLQFLREGDYSIVPNLSKSMVEDLKNMNLDPLTVIKTNQIEKLDKRFKKPLYNLKSLIEGQIYVIDKRSLPQDYIVFDVETYLNKDFLFGFLENETYVPFFLGKNEYKSAAKMVDFLYEKDKVLLHYDKNDLTALKKLSSKYPILRDKLNKISSRTCDLYEIIRKNYSLPVVSYSLKDISKYFGFDWKTELNGFAVIPEYKSYLNGNQNALKNIFKYNEDDCRATKLVLESLKTI</sequence>
<dbReference type="SUPFAM" id="SSF53098">
    <property type="entry name" value="Ribonuclease H-like"/>
    <property type="match status" value="1"/>
</dbReference>
<gene>
    <name evidence="2" type="ORF">X929_04605</name>
</gene>
<dbReference type="InterPro" id="IPR038720">
    <property type="entry name" value="YprB_RNase_H-like_dom"/>
</dbReference>
<dbReference type="Pfam" id="PF13482">
    <property type="entry name" value="RNase_H_2"/>
    <property type="match status" value="1"/>
</dbReference>
<evidence type="ECO:0000259" key="1">
    <source>
        <dbReference type="Pfam" id="PF13482"/>
    </source>
</evidence>
<organism evidence="2 3">
    <name type="scientific">Petrotoga olearia DSM 13574</name>
    <dbReference type="NCBI Taxonomy" id="1122955"/>
    <lineage>
        <taxon>Bacteria</taxon>
        <taxon>Thermotogati</taxon>
        <taxon>Thermotogota</taxon>
        <taxon>Thermotogae</taxon>
        <taxon>Petrotogales</taxon>
        <taxon>Petrotogaceae</taxon>
        <taxon>Petrotoga</taxon>
    </lineage>
</organism>
<reference evidence="2 3" key="1">
    <citation type="submission" date="2013-12" db="EMBL/GenBank/DDBJ databases">
        <title>Comparative genomics of Petrotoga isolates.</title>
        <authorList>
            <person name="Nesbo C.L."/>
            <person name="Charchuk R."/>
            <person name="Chow K."/>
        </authorList>
    </citation>
    <scope>NUCLEOTIDE SEQUENCE [LARGE SCALE GENOMIC DNA]</scope>
    <source>
        <strain evidence="2 3">DSM 13574</strain>
    </source>
</reference>
<protein>
    <recommendedName>
        <fullName evidence="1">YprB ribonuclease H-like domain-containing protein</fullName>
    </recommendedName>
</protein>
<dbReference type="EMBL" id="AZRL01000012">
    <property type="protein sequence ID" value="PNR96553.1"/>
    <property type="molecule type" value="Genomic_DNA"/>
</dbReference>
<dbReference type="OrthoDB" id="9757917at2"/>